<organism evidence="2 3">
    <name type="scientific">Sporichthya brevicatena</name>
    <dbReference type="NCBI Taxonomy" id="171442"/>
    <lineage>
        <taxon>Bacteria</taxon>
        <taxon>Bacillati</taxon>
        <taxon>Actinomycetota</taxon>
        <taxon>Actinomycetes</taxon>
        <taxon>Sporichthyales</taxon>
        <taxon>Sporichthyaceae</taxon>
        <taxon>Sporichthya</taxon>
    </lineage>
</organism>
<dbReference type="RefSeq" id="WP_344609594.1">
    <property type="nucleotide sequence ID" value="NZ_BAAAHE010000055.1"/>
</dbReference>
<dbReference type="Gene3D" id="3.10.180.10">
    <property type="entry name" value="2,3-Dihydroxybiphenyl 1,2-Dioxygenase, domain 1"/>
    <property type="match status" value="1"/>
</dbReference>
<gene>
    <name evidence="2" type="ORF">GCM10009547_47830</name>
</gene>
<protein>
    <submittedName>
        <fullName evidence="2">VOC family protein</fullName>
    </submittedName>
</protein>
<dbReference type="Proteomes" id="UP001500957">
    <property type="component" value="Unassembled WGS sequence"/>
</dbReference>
<reference evidence="3" key="1">
    <citation type="journal article" date="2019" name="Int. J. Syst. Evol. Microbiol.">
        <title>The Global Catalogue of Microorganisms (GCM) 10K type strain sequencing project: providing services to taxonomists for standard genome sequencing and annotation.</title>
        <authorList>
            <consortium name="The Broad Institute Genomics Platform"/>
            <consortium name="The Broad Institute Genome Sequencing Center for Infectious Disease"/>
            <person name="Wu L."/>
            <person name="Ma J."/>
        </authorList>
    </citation>
    <scope>NUCLEOTIDE SEQUENCE [LARGE SCALE GENOMIC DNA]</scope>
    <source>
        <strain evidence="3">JCM 10671</strain>
    </source>
</reference>
<comment type="caution">
    <text evidence="2">The sequence shown here is derived from an EMBL/GenBank/DDBJ whole genome shotgun (WGS) entry which is preliminary data.</text>
</comment>
<evidence type="ECO:0000313" key="3">
    <source>
        <dbReference type="Proteomes" id="UP001500957"/>
    </source>
</evidence>
<dbReference type="InterPro" id="IPR028973">
    <property type="entry name" value="PhnB-like"/>
</dbReference>
<accession>A0ABN1HCA5</accession>
<dbReference type="PANTHER" id="PTHR33990:SF1">
    <property type="entry name" value="PROTEIN YJDN"/>
    <property type="match status" value="1"/>
</dbReference>
<evidence type="ECO:0000259" key="1">
    <source>
        <dbReference type="Pfam" id="PF06983"/>
    </source>
</evidence>
<dbReference type="PANTHER" id="PTHR33990">
    <property type="entry name" value="PROTEIN YJDN-RELATED"/>
    <property type="match status" value="1"/>
</dbReference>
<sequence>MSFDPYLFFTGTCREAMTRYQEIFGGELSIMANGDAPAGGEMPGAGPDAVLHAGLKIGDRYLMASDDPTGTGGPKVGVAICHTAPDAGEAKRIFDALAEGGEVQMPMGETFFSPAFGACLDRFGVSWMVMVEQAQ</sequence>
<proteinExistence type="predicted"/>
<feature type="domain" description="PhnB-like" evidence="1">
    <location>
        <begin position="4"/>
        <end position="129"/>
    </location>
</feature>
<evidence type="ECO:0000313" key="2">
    <source>
        <dbReference type="EMBL" id="GAA0637869.1"/>
    </source>
</evidence>
<dbReference type="InterPro" id="IPR029068">
    <property type="entry name" value="Glyas_Bleomycin-R_OHBP_Dase"/>
</dbReference>
<dbReference type="SUPFAM" id="SSF54593">
    <property type="entry name" value="Glyoxalase/Bleomycin resistance protein/Dihydroxybiphenyl dioxygenase"/>
    <property type="match status" value="1"/>
</dbReference>
<keyword evidence="3" id="KW-1185">Reference proteome</keyword>
<dbReference type="CDD" id="cd06588">
    <property type="entry name" value="PhnB_like"/>
    <property type="match status" value="1"/>
</dbReference>
<dbReference type="Pfam" id="PF06983">
    <property type="entry name" value="3-dmu-9_3-mt"/>
    <property type="match status" value="1"/>
</dbReference>
<name>A0ABN1HCA5_9ACTN</name>
<dbReference type="EMBL" id="BAAAHE010000055">
    <property type="protein sequence ID" value="GAA0637869.1"/>
    <property type="molecule type" value="Genomic_DNA"/>
</dbReference>